<dbReference type="AlphaFoldDB" id="A0A1L5PPU5"/>
<evidence type="ECO:0000313" key="2">
    <source>
        <dbReference type="Proteomes" id="UP000185146"/>
    </source>
</evidence>
<protein>
    <submittedName>
        <fullName evidence="1">Uncharacterized protein</fullName>
    </submittedName>
</protein>
<dbReference type="EMBL" id="CP018743">
    <property type="protein sequence ID" value="APO82056.1"/>
    <property type="molecule type" value="Genomic_DNA"/>
</dbReference>
<dbReference type="Proteomes" id="UP000185146">
    <property type="component" value="Chromosome"/>
</dbReference>
<reference evidence="1 2" key="1">
    <citation type="submission" date="2016-12" db="EMBL/GenBank/DDBJ databases">
        <title>Draft Genome Sequence of Mercury Resistant Pseudomonas DRA525.</title>
        <authorList>
            <person name="Drace K.M."/>
        </authorList>
    </citation>
    <scope>NUCLEOTIDE SEQUENCE [LARGE SCALE GENOMIC DNA]</scope>
    <source>
        <strain evidence="1 2">DRA525</strain>
    </source>
</reference>
<organism evidence="1 2">
    <name type="scientific">Pseudomonas putida</name>
    <name type="common">Arthrobacter siderocapsulatus</name>
    <dbReference type="NCBI Taxonomy" id="303"/>
    <lineage>
        <taxon>Bacteria</taxon>
        <taxon>Pseudomonadati</taxon>
        <taxon>Pseudomonadota</taxon>
        <taxon>Gammaproteobacteria</taxon>
        <taxon>Pseudomonadales</taxon>
        <taxon>Pseudomonadaceae</taxon>
        <taxon>Pseudomonas</taxon>
    </lineage>
</organism>
<evidence type="ECO:0000313" key="1">
    <source>
        <dbReference type="EMBL" id="APO82056.1"/>
    </source>
</evidence>
<sequence>MLSKKEKKRIVQNMINFLSSREYNPSEFSKYTYLISLDEKIHRSDDIQLNEIMYTLSGMDAGEENGN</sequence>
<gene>
    <name evidence="1" type="ORF">BL240_11610</name>
</gene>
<proteinExistence type="predicted"/>
<name>A0A1L5PPU5_PSEPU</name>
<accession>A0A1L5PPU5</accession>